<keyword evidence="2" id="KW-1185">Reference proteome</keyword>
<accession>A0ACB0JQI7</accession>
<comment type="caution">
    <text evidence="1">The sequence shown here is derived from an EMBL/GenBank/DDBJ whole genome shotgun (WGS) entry which is preliminary data.</text>
</comment>
<proteinExistence type="predicted"/>
<reference evidence="1" key="1">
    <citation type="submission" date="2023-10" db="EMBL/GenBank/DDBJ databases">
        <authorList>
            <person name="Rodriguez Cubillos JULIANA M."/>
            <person name="De Vega J."/>
        </authorList>
    </citation>
    <scope>NUCLEOTIDE SEQUENCE</scope>
</reference>
<sequence>MESWIGNTRPQQRRIIVERGEVTKDGYETRFADSGIRRGVFVLNRELCIRNQIRSKVPGFATGCATSISMADSSTTASTSNGTPTYSCFQRTVTLYDWWLVKSQKDFQGKCVAISGISSRKEEAVRIFNSAPIIKRYDEFSLETADGIYVLIRGFIHKQHTLDSGFTSEIFKSFLFGFPQNWESCALGCFREEAEVGAYSVNVVMDNVSAGFEEISADGEEKSIPTSLILPEEAPENCKTPFLGDGCKVSKGLSGIDVACGRGGNRRSSRLHNINAYQRKKQHASRSPLKCPDEEPSYTSKAVENCNSDTAVLDNVSANLLEIPSDAVENSFPTSLVTPEKAMEDCNKLFLEDEHDMSIKTGEVNVVHGSGANRRSARLHNVKLYQMKQPAIGGPATHPDKDQTSASAALEKSDGRSETLSTPVQSQKGIVNTLSGQVSNKSRSRISKTPSAKTEGCYKKKRVTVEREAVRPKRKIIKSASSVKSPQGSDVSPLNKGSKQRLSTMSPESLSLKKSRSGRLLIPPLEFWRNQIPIFNRDHEITGIQEGSSLISPFRGISPSLGRF</sequence>
<evidence type="ECO:0000313" key="1">
    <source>
        <dbReference type="EMBL" id="CAJ2646276.1"/>
    </source>
</evidence>
<name>A0ACB0JQI7_TRIPR</name>
<dbReference type="EMBL" id="CASHSV030000109">
    <property type="protein sequence ID" value="CAJ2646276.1"/>
    <property type="molecule type" value="Genomic_DNA"/>
</dbReference>
<protein>
    <submittedName>
        <fullName evidence="1">Uncharacterized protein</fullName>
    </submittedName>
</protein>
<gene>
    <name evidence="1" type="ORF">MILVUS5_LOCUS15008</name>
</gene>
<dbReference type="Proteomes" id="UP001177021">
    <property type="component" value="Unassembled WGS sequence"/>
</dbReference>
<evidence type="ECO:0000313" key="2">
    <source>
        <dbReference type="Proteomes" id="UP001177021"/>
    </source>
</evidence>
<organism evidence="1 2">
    <name type="scientific">Trifolium pratense</name>
    <name type="common">Red clover</name>
    <dbReference type="NCBI Taxonomy" id="57577"/>
    <lineage>
        <taxon>Eukaryota</taxon>
        <taxon>Viridiplantae</taxon>
        <taxon>Streptophyta</taxon>
        <taxon>Embryophyta</taxon>
        <taxon>Tracheophyta</taxon>
        <taxon>Spermatophyta</taxon>
        <taxon>Magnoliopsida</taxon>
        <taxon>eudicotyledons</taxon>
        <taxon>Gunneridae</taxon>
        <taxon>Pentapetalae</taxon>
        <taxon>rosids</taxon>
        <taxon>fabids</taxon>
        <taxon>Fabales</taxon>
        <taxon>Fabaceae</taxon>
        <taxon>Papilionoideae</taxon>
        <taxon>50 kb inversion clade</taxon>
        <taxon>NPAAA clade</taxon>
        <taxon>Hologalegina</taxon>
        <taxon>IRL clade</taxon>
        <taxon>Trifolieae</taxon>
        <taxon>Trifolium</taxon>
    </lineage>
</organism>